<gene>
    <name evidence="3" type="ORF">IGS73_06505</name>
</gene>
<dbReference type="SMART" id="SM00943">
    <property type="entry name" value="Prim-Pol"/>
    <property type="match status" value="1"/>
</dbReference>
<dbReference type="AlphaFoldDB" id="A0A7L9J3Y8"/>
<proteinExistence type="predicted"/>
<evidence type="ECO:0000313" key="4">
    <source>
        <dbReference type="Proteomes" id="UP000593998"/>
    </source>
</evidence>
<dbReference type="CDD" id="cd04859">
    <property type="entry name" value="Prim_Pol"/>
    <property type="match status" value="1"/>
</dbReference>
<dbReference type="Pfam" id="PF09250">
    <property type="entry name" value="Prim-Pol"/>
    <property type="match status" value="1"/>
</dbReference>
<evidence type="ECO:0000256" key="1">
    <source>
        <dbReference type="SAM" id="MobiDB-lite"/>
    </source>
</evidence>
<evidence type="ECO:0000259" key="2">
    <source>
        <dbReference type="SMART" id="SM00943"/>
    </source>
</evidence>
<dbReference type="Proteomes" id="UP000593998">
    <property type="component" value="Chromosome"/>
</dbReference>
<name>A0A7L9J3Y8_9MICO</name>
<protein>
    <submittedName>
        <fullName evidence="3">Bifunctional DNA primase/polymerase</fullName>
    </submittedName>
</protein>
<dbReference type="RefSeq" id="WP_192911893.1">
    <property type="nucleotide sequence ID" value="NZ_CP062789.1"/>
</dbReference>
<dbReference type="InterPro" id="IPR015330">
    <property type="entry name" value="DNA_primase/pol_bifunc_N"/>
</dbReference>
<sequence>MSTAPQHGAAPDADNVEGRSTTRIHQTNDEKHYQITAADRLPVLFDLHDRGAFLHELRRTGPDGTCHCPKGRNCTGPGKHPRATAWQHGPGLSREEIIDLEAEDAMFGVRTGDLRDRDGALFVVDVDGPQGEASWAQLLEQHGALPETYAVATPSGGRHLYFLAPAGTKIANSTSKIAPNVDVRGHGGQVVAPGTVIRNYKGTGNAGVYTCTSAAPFAEGDL</sequence>
<organism evidence="3 4">
    <name type="scientific">Janibacter indicus</name>
    <dbReference type="NCBI Taxonomy" id="857417"/>
    <lineage>
        <taxon>Bacteria</taxon>
        <taxon>Bacillati</taxon>
        <taxon>Actinomycetota</taxon>
        <taxon>Actinomycetes</taxon>
        <taxon>Micrococcales</taxon>
        <taxon>Intrasporangiaceae</taxon>
        <taxon>Janibacter</taxon>
    </lineage>
</organism>
<reference evidence="3 4" key="1">
    <citation type="submission" date="2020-10" db="EMBL/GenBank/DDBJ databases">
        <title>Janibacter indicus TT2 genome sequence.</title>
        <authorList>
            <person name="Lee K."/>
            <person name="Ganzorig M."/>
        </authorList>
    </citation>
    <scope>NUCLEOTIDE SEQUENCE [LARGE SCALE GENOMIC DNA]</scope>
    <source>
        <strain evidence="3 4">TT2</strain>
    </source>
</reference>
<feature type="region of interest" description="Disordered" evidence="1">
    <location>
        <begin position="1"/>
        <end position="30"/>
    </location>
</feature>
<dbReference type="EMBL" id="CP062789">
    <property type="protein sequence ID" value="QOK24019.1"/>
    <property type="molecule type" value="Genomic_DNA"/>
</dbReference>
<feature type="domain" description="DNA primase/polymerase bifunctional N-terminal" evidence="2">
    <location>
        <begin position="42"/>
        <end position="222"/>
    </location>
</feature>
<dbReference type="SUPFAM" id="SSF56747">
    <property type="entry name" value="Prim-pol domain"/>
    <property type="match status" value="1"/>
</dbReference>
<accession>A0A7L9J3Y8</accession>
<evidence type="ECO:0000313" key="3">
    <source>
        <dbReference type="EMBL" id="QOK24019.1"/>
    </source>
</evidence>